<proteinExistence type="predicted"/>
<protein>
    <recommendedName>
        <fullName evidence="3">SIR2-like domain-containing protein</fullName>
    </recommendedName>
</protein>
<dbReference type="InterPro" id="IPR029035">
    <property type="entry name" value="DHS-like_NAD/FAD-binding_dom"/>
</dbReference>
<dbReference type="AlphaFoldDB" id="A0A8E1VA00"/>
<sequence>MEMDDWWFGWKGFTPEWPCPGKVVLMVGAGISIESPTQLPGGYDLTEALLDHLLDNKAASEIKTVFSQCNQWMGRSLPRLEHVLDKAFEPSTIEGAERSGSARELLRIFSHRPPNANHHLIADYLIKHRSWCITTNFDDCIEQAGCHQIPVHVIDPDTKAFDILHREYGEDWGIIKIHGTIEHGCSGLGATLADLEHGLPEVIKTLLEQVTVQADLMVVAGYSGTDHFDVNHWIRERWNGDRSTRLVWIGHSSEVKQEFWRPDDQENREPMVYWQGAFGGMKIQYGPTAELLTSLLGVSSRTLADTGEGNDWWRIALTEYYIPTEKEKYLTGTRLASSMGLGQLAEEQLRYLKRRLENDNLLVPFEAEIYYSRGFIAGALLIQNYLKSPHEKVRNVNRTGLIRAKNKPATALLFYLARWLRGPLKVSFDEQIDAFGCMLDIAERRQKWRLWQSKPLRCLSEKICILFRRYFMRLENTKLPLYLHGRLQMQSIRLGTLFYDEEVFPFGEVWNLLYRESNPPSFYTPFGPAIPGFYLTERSTACEEDRIADLALANINYVNILLSALRRRWPKGSKSVFKERQQKDGYFDSGEYVVTYIVRLLNESSQIISALNAPHLQIHVARAWIRADSILGGIEYWKQQRLYLGTPPSLKSA</sequence>
<organism evidence="1 2">
    <name type="scientific">Pantoea dispersa</name>
    <dbReference type="NCBI Taxonomy" id="59814"/>
    <lineage>
        <taxon>Bacteria</taxon>
        <taxon>Pseudomonadati</taxon>
        <taxon>Pseudomonadota</taxon>
        <taxon>Gammaproteobacteria</taxon>
        <taxon>Enterobacterales</taxon>
        <taxon>Erwiniaceae</taxon>
        <taxon>Pantoea</taxon>
    </lineage>
</organism>
<reference evidence="1 2" key="1">
    <citation type="journal article" date="2016" name="Front. Microbiol.">
        <title>Genomic Resource of Rice Seed Associated Bacteria.</title>
        <authorList>
            <person name="Midha S."/>
            <person name="Bansal K."/>
            <person name="Sharma S."/>
            <person name="Kumar N."/>
            <person name="Patil P.P."/>
            <person name="Chaudhry V."/>
            <person name="Patil P.B."/>
        </authorList>
    </citation>
    <scope>NUCLEOTIDE SEQUENCE [LARGE SCALE GENOMIC DNA]</scope>
    <source>
        <strain evidence="1 2">SA3</strain>
    </source>
</reference>
<evidence type="ECO:0008006" key="3">
    <source>
        <dbReference type="Google" id="ProtNLM"/>
    </source>
</evidence>
<evidence type="ECO:0000313" key="2">
    <source>
        <dbReference type="Proteomes" id="UP000071979"/>
    </source>
</evidence>
<dbReference type="Gene3D" id="3.40.50.1220">
    <property type="entry name" value="TPP-binding domain"/>
    <property type="match status" value="1"/>
</dbReference>
<accession>A0A8E1VA00</accession>
<dbReference type="SUPFAM" id="SSF52467">
    <property type="entry name" value="DHS-like NAD/FAD-binding domain"/>
    <property type="match status" value="1"/>
</dbReference>
<name>A0A8E1VA00_9GAMM</name>
<dbReference type="RefSeq" id="WP_058775120.1">
    <property type="nucleotide sequence ID" value="NZ_LDSD01000007.1"/>
</dbReference>
<comment type="caution">
    <text evidence="1">The sequence shown here is derived from an EMBL/GenBank/DDBJ whole genome shotgun (WGS) entry which is preliminary data.</text>
</comment>
<evidence type="ECO:0000313" key="1">
    <source>
        <dbReference type="EMBL" id="KTS69866.1"/>
    </source>
</evidence>
<dbReference type="Proteomes" id="UP000071979">
    <property type="component" value="Unassembled WGS sequence"/>
</dbReference>
<gene>
    <name evidence="1" type="ORF">SA3R_01185</name>
</gene>
<dbReference type="EMBL" id="LDSE01000001">
    <property type="protein sequence ID" value="KTS69866.1"/>
    <property type="molecule type" value="Genomic_DNA"/>
</dbReference>
<dbReference type="Pfam" id="PF13289">
    <property type="entry name" value="SIR2_2"/>
    <property type="match status" value="1"/>
</dbReference>